<keyword evidence="7" id="KW-1208">Phospholipid metabolism</keyword>
<protein>
    <recommendedName>
        <fullName evidence="4 16">Phospholipase A2</fullName>
        <ecNumber evidence="3 16">3.1.1.4</ecNumber>
    </recommendedName>
</protein>
<dbReference type="InterPro" id="IPR001211">
    <property type="entry name" value="PLA2"/>
</dbReference>
<accession>A0ABM2WHS3</accession>
<dbReference type="GeneID" id="101826201"/>
<proteinExistence type="inferred from homology"/>
<evidence type="ECO:0000256" key="12">
    <source>
        <dbReference type="ARBA" id="ARBA00048227"/>
    </source>
</evidence>
<dbReference type="Pfam" id="PF00068">
    <property type="entry name" value="Phospholip_A2_1"/>
    <property type="match status" value="1"/>
</dbReference>
<comment type="catalytic activity">
    <reaction evidence="14">
        <text>1-hexadecanoyl-2-(9Z,12Z-octadecadienoyl)-sn-glycero-3-phosphoethanolamine + H2O = 1-hexadecanoyl-sn-glycero-3-phosphoethanolamine + (9Z,12Z)-octadecadienoate + H(+)</text>
        <dbReference type="Rhea" id="RHEA:40815"/>
        <dbReference type="ChEBI" id="CHEBI:15377"/>
        <dbReference type="ChEBI" id="CHEBI:15378"/>
        <dbReference type="ChEBI" id="CHEBI:30245"/>
        <dbReference type="ChEBI" id="CHEBI:73004"/>
        <dbReference type="ChEBI" id="CHEBI:73008"/>
    </reaction>
    <physiologicalReaction direction="left-to-right" evidence="14">
        <dbReference type="Rhea" id="RHEA:40816"/>
    </physiologicalReaction>
</comment>
<dbReference type="PRINTS" id="PR00389">
    <property type="entry name" value="PHPHLIPASEA2"/>
</dbReference>
<evidence type="ECO:0000256" key="10">
    <source>
        <dbReference type="ARBA" id="ARBA00048029"/>
    </source>
</evidence>
<comment type="catalytic activity">
    <reaction evidence="8">
        <text>N,1-dihexadecanoyl-2-(9Z,12Z-octadecadienoyl)-sn-glycero-3-phosphoethanolamine + H2O = N,1-dihexadecanoyl-sn-glycero-3-phosphoethanolamine + (9Z,12Z)-octadecadienoate + H(+)</text>
        <dbReference type="Rhea" id="RHEA:56424"/>
        <dbReference type="ChEBI" id="CHEBI:15377"/>
        <dbReference type="ChEBI" id="CHEBI:15378"/>
        <dbReference type="ChEBI" id="CHEBI:30245"/>
        <dbReference type="ChEBI" id="CHEBI:85334"/>
        <dbReference type="ChEBI" id="CHEBI:85335"/>
    </reaction>
    <physiologicalReaction direction="left-to-right" evidence="8">
        <dbReference type="Rhea" id="RHEA:56425"/>
    </physiologicalReaction>
</comment>
<comment type="cofactor">
    <cofactor evidence="16">
        <name>Ca(2+)</name>
        <dbReference type="ChEBI" id="CHEBI:29108"/>
    </cofactor>
</comment>
<evidence type="ECO:0000256" key="13">
    <source>
        <dbReference type="ARBA" id="ARBA00048699"/>
    </source>
</evidence>
<comment type="subcellular location">
    <subcellularLocation>
        <location evidence="1 16">Secreted</location>
    </subcellularLocation>
</comment>
<evidence type="ECO:0000256" key="14">
    <source>
        <dbReference type="ARBA" id="ARBA00049039"/>
    </source>
</evidence>
<dbReference type="PANTHER" id="PTHR11716">
    <property type="entry name" value="PHOSPHOLIPASE A2 FAMILY MEMBER"/>
    <property type="match status" value="1"/>
</dbReference>
<evidence type="ECO:0000256" key="16">
    <source>
        <dbReference type="RuleBase" id="RU361236"/>
    </source>
</evidence>
<evidence type="ECO:0000256" key="7">
    <source>
        <dbReference type="ARBA" id="ARBA00023264"/>
    </source>
</evidence>
<dbReference type="SUPFAM" id="SSF48619">
    <property type="entry name" value="Phospholipase A2, PLA2"/>
    <property type="match status" value="1"/>
</dbReference>
<name>A0ABM2WHS3_MESAU</name>
<comment type="catalytic activity">
    <reaction evidence="9">
        <text>1-hexadecanoyl-2-(9Z-octadecenoyl)-sn-glycero-3-phospho-(1'-sn-glycerol) + H2O = 1-hexadecanoyl-sn-glycero-3-phospho-(1'-sn-glycerol) + (9Z)-octadecenoate + H(+)</text>
        <dbReference type="Rhea" id="RHEA:40919"/>
        <dbReference type="ChEBI" id="CHEBI:15377"/>
        <dbReference type="ChEBI" id="CHEBI:15378"/>
        <dbReference type="ChEBI" id="CHEBI:30823"/>
        <dbReference type="ChEBI" id="CHEBI:72841"/>
        <dbReference type="ChEBI" id="CHEBI:75158"/>
    </reaction>
    <physiologicalReaction direction="left-to-right" evidence="9">
        <dbReference type="Rhea" id="RHEA:40920"/>
    </physiologicalReaction>
</comment>
<evidence type="ECO:0000256" key="11">
    <source>
        <dbReference type="ARBA" id="ARBA00048221"/>
    </source>
</evidence>
<comment type="catalytic activity">
    <reaction evidence="10">
        <text>1,2-ditetradecanoyl-sn-glycero-3-phosphocholine + H2O = 1-tetradecanoyl-sn-glycero-3-phosphocholine + tetradecanoate + H(+)</text>
        <dbReference type="Rhea" id="RHEA:54456"/>
        <dbReference type="ChEBI" id="CHEBI:15377"/>
        <dbReference type="ChEBI" id="CHEBI:15378"/>
        <dbReference type="ChEBI" id="CHEBI:30807"/>
        <dbReference type="ChEBI" id="CHEBI:45240"/>
        <dbReference type="ChEBI" id="CHEBI:64489"/>
    </reaction>
</comment>
<feature type="signal peptide" evidence="16">
    <location>
        <begin position="1"/>
        <end position="16"/>
    </location>
</feature>
<keyword evidence="16" id="KW-0378">Hydrolase</keyword>
<keyword evidence="5 16" id="KW-0964">Secreted</keyword>
<evidence type="ECO:0000313" key="19">
    <source>
        <dbReference type="RefSeq" id="XP_040587595.1"/>
    </source>
</evidence>
<dbReference type="PROSITE" id="PS00119">
    <property type="entry name" value="PA2_ASP"/>
    <property type="match status" value="1"/>
</dbReference>
<evidence type="ECO:0000259" key="17">
    <source>
        <dbReference type="SMART" id="SM00085"/>
    </source>
</evidence>
<comment type="similarity">
    <text evidence="2 15">Belongs to the phospholipase A2 family.</text>
</comment>
<gene>
    <name evidence="19" type="primary">LOC101826201</name>
</gene>
<dbReference type="Proteomes" id="UP000886700">
    <property type="component" value="Unplaced"/>
</dbReference>
<comment type="catalytic activity">
    <reaction evidence="16">
        <text>a 1,2-diacyl-sn-glycero-3-phosphocholine + H2O = a 1-acyl-sn-glycero-3-phosphocholine + a fatty acid + H(+)</text>
        <dbReference type="Rhea" id="RHEA:15801"/>
        <dbReference type="ChEBI" id="CHEBI:15377"/>
        <dbReference type="ChEBI" id="CHEBI:15378"/>
        <dbReference type="ChEBI" id="CHEBI:28868"/>
        <dbReference type="ChEBI" id="CHEBI:57643"/>
        <dbReference type="ChEBI" id="CHEBI:58168"/>
        <dbReference type="EC" id="3.1.1.4"/>
    </reaction>
</comment>
<dbReference type="SMART" id="SM00085">
    <property type="entry name" value="PA2c"/>
    <property type="match status" value="1"/>
</dbReference>
<evidence type="ECO:0000256" key="5">
    <source>
        <dbReference type="ARBA" id="ARBA00022525"/>
    </source>
</evidence>
<feature type="chain" id="PRO_5044968120" description="Phospholipase A2" evidence="16">
    <location>
        <begin position="17"/>
        <end position="142"/>
    </location>
</feature>
<dbReference type="RefSeq" id="XP_040587595.1">
    <property type="nucleotide sequence ID" value="XM_040731661.1"/>
</dbReference>
<comment type="catalytic activity">
    <reaction evidence="11">
        <text>N-hexadecanoyl-1,2-di-(9Z-octadecenoyl)-sn-glycero-3-phosphoethanolamine + H2O = N-hexadecanoyl-1-(9Z-octadecenoyl)-sn-glycero-3-phosphoethanolamine + (9Z)-octadecenoate + H(+)</text>
        <dbReference type="Rhea" id="RHEA:45424"/>
        <dbReference type="ChEBI" id="CHEBI:15377"/>
        <dbReference type="ChEBI" id="CHEBI:15378"/>
        <dbReference type="ChEBI" id="CHEBI:30823"/>
        <dbReference type="ChEBI" id="CHEBI:78097"/>
        <dbReference type="ChEBI" id="CHEBI:85217"/>
    </reaction>
    <physiologicalReaction direction="left-to-right" evidence="11">
        <dbReference type="Rhea" id="RHEA:45425"/>
    </physiologicalReaction>
</comment>
<dbReference type="Gene3D" id="1.20.90.10">
    <property type="entry name" value="Phospholipase A2 domain"/>
    <property type="match status" value="1"/>
</dbReference>
<keyword evidence="16" id="KW-0106">Calcium</keyword>
<evidence type="ECO:0000256" key="6">
    <source>
        <dbReference type="ARBA" id="ARBA00023157"/>
    </source>
</evidence>
<evidence type="ECO:0000256" key="3">
    <source>
        <dbReference type="ARBA" id="ARBA00013278"/>
    </source>
</evidence>
<keyword evidence="6" id="KW-1015">Disulfide bond</keyword>
<dbReference type="InterPro" id="IPR033112">
    <property type="entry name" value="PLA2_Asp_AS"/>
</dbReference>
<dbReference type="InterPro" id="IPR036444">
    <property type="entry name" value="PLipase_A2_dom_sf"/>
</dbReference>
<comment type="catalytic activity">
    <reaction evidence="13">
        <text>1-hexadecanoyl-2-(9Z-octadecenoyl)-sn-glycero-3-phosphocholine + H2O = 1-hexadecanoyl-sn-glycero-3-phosphocholine + (9Z)-octadecenoate + H(+)</text>
        <dbReference type="Rhea" id="RHEA:38779"/>
        <dbReference type="ChEBI" id="CHEBI:15377"/>
        <dbReference type="ChEBI" id="CHEBI:15378"/>
        <dbReference type="ChEBI" id="CHEBI:30823"/>
        <dbReference type="ChEBI" id="CHEBI:72998"/>
        <dbReference type="ChEBI" id="CHEBI:73001"/>
    </reaction>
    <physiologicalReaction direction="left-to-right" evidence="13">
        <dbReference type="Rhea" id="RHEA:38780"/>
    </physiologicalReaction>
</comment>
<evidence type="ECO:0000256" key="2">
    <source>
        <dbReference type="ARBA" id="ARBA00007056"/>
    </source>
</evidence>
<keyword evidence="16" id="KW-0443">Lipid metabolism</keyword>
<comment type="catalytic activity">
    <reaction evidence="12">
        <text>1,2-dihexadecanoyl-sn-glycero-3-phosphocholine + H2O = 1-hexadecanoyl-sn-glycero-3-phosphocholine + hexadecanoate + H(+)</text>
        <dbReference type="Rhea" id="RHEA:41223"/>
        <dbReference type="ChEBI" id="CHEBI:7896"/>
        <dbReference type="ChEBI" id="CHEBI:15377"/>
        <dbReference type="ChEBI" id="CHEBI:15378"/>
        <dbReference type="ChEBI" id="CHEBI:72998"/>
        <dbReference type="ChEBI" id="CHEBI:72999"/>
    </reaction>
    <physiologicalReaction direction="left-to-right" evidence="12">
        <dbReference type="Rhea" id="RHEA:41224"/>
    </physiologicalReaction>
</comment>
<evidence type="ECO:0000256" key="15">
    <source>
        <dbReference type="RuleBase" id="RU003654"/>
    </source>
</evidence>
<organism evidence="18 19">
    <name type="scientific">Mesocricetus auratus</name>
    <name type="common">Golden hamster</name>
    <dbReference type="NCBI Taxonomy" id="10036"/>
    <lineage>
        <taxon>Eukaryota</taxon>
        <taxon>Metazoa</taxon>
        <taxon>Chordata</taxon>
        <taxon>Craniata</taxon>
        <taxon>Vertebrata</taxon>
        <taxon>Euteleostomi</taxon>
        <taxon>Mammalia</taxon>
        <taxon>Eutheria</taxon>
        <taxon>Euarchontoglires</taxon>
        <taxon>Glires</taxon>
        <taxon>Rodentia</taxon>
        <taxon>Myomorpha</taxon>
        <taxon>Muroidea</taxon>
        <taxon>Cricetidae</taxon>
        <taxon>Cricetinae</taxon>
        <taxon>Mesocricetus</taxon>
    </lineage>
</organism>
<dbReference type="EC" id="3.1.1.4" evidence="3 16"/>
<dbReference type="PANTHER" id="PTHR11716:SF94">
    <property type="entry name" value="PHOSPHOLIPASE A2"/>
    <property type="match status" value="1"/>
</dbReference>
<sequence>MKLLLLVTLITAGATAQSISPRAVWQFGNVFQCNIPLIQRFMEYNFYCWYCLFDGWNHPMEDIDRCCRARANCYAQGNNMKNCNFRLGDLYTTSYSYSCSGAVVTCNEENDACAAFICNCDRQAAICFSNTTYSKDFSGDYC</sequence>
<evidence type="ECO:0000313" key="18">
    <source>
        <dbReference type="Proteomes" id="UP000886700"/>
    </source>
</evidence>
<evidence type="ECO:0000256" key="1">
    <source>
        <dbReference type="ARBA" id="ARBA00004613"/>
    </source>
</evidence>
<evidence type="ECO:0000256" key="8">
    <source>
        <dbReference type="ARBA" id="ARBA00047535"/>
    </source>
</evidence>
<dbReference type="CDD" id="cd00125">
    <property type="entry name" value="PLA2c"/>
    <property type="match status" value="1"/>
</dbReference>
<feature type="domain" description="Phospholipase A2-like central" evidence="17">
    <location>
        <begin position="23"/>
        <end position="142"/>
    </location>
</feature>
<reference evidence="19" key="1">
    <citation type="submission" date="2025-08" db="UniProtKB">
        <authorList>
            <consortium name="RefSeq"/>
        </authorList>
    </citation>
    <scope>IDENTIFICATION</scope>
    <source>
        <tissue evidence="19">Liver</tissue>
    </source>
</reference>
<keyword evidence="16" id="KW-0732">Signal</keyword>
<evidence type="ECO:0000256" key="4">
    <source>
        <dbReference type="ARBA" id="ARBA00021721"/>
    </source>
</evidence>
<dbReference type="InterPro" id="IPR016090">
    <property type="entry name" value="PLA2-like_dom"/>
</dbReference>
<evidence type="ECO:0000256" key="9">
    <source>
        <dbReference type="ARBA" id="ARBA00048015"/>
    </source>
</evidence>
<keyword evidence="18" id="KW-1185">Reference proteome</keyword>